<dbReference type="PANTHER" id="PTHR22443">
    <property type="entry name" value="NON-SPECIFIC LETHAL 1, ISOFORM M"/>
    <property type="match status" value="1"/>
</dbReference>
<dbReference type="GO" id="GO:0042758">
    <property type="term" value="P:long-chain fatty acid catabolic process"/>
    <property type="evidence" value="ECO:0007669"/>
    <property type="project" value="InterPro"/>
</dbReference>
<evidence type="ECO:0000256" key="6">
    <source>
        <dbReference type="ARBA" id="ARBA00012040"/>
    </source>
</evidence>
<dbReference type="SUPFAM" id="SSF56645">
    <property type="entry name" value="Acyl-CoA dehydrogenase NM domain-like"/>
    <property type="match status" value="1"/>
</dbReference>
<evidence type="ECO:0000256" key="10">
    <source>
        <dbReference type="ARBA" id="ARBA00022827"/>
    </source>
</evidence>
<dbReference type="InterPro" id="IPR013786">
    <property type="entry name" value="AcylCoA_DH/ox_N"/>
</dbReference>
<organism evidence="35 36">
    <name type="scientific">Ophiophagus hannah</name>
    <name type="common">King cobra</name>
    <name type="synonym">Naja hannah</name>
    <dbReference type="NCBI Taxonomy" id="8665"/>
    <lineage>
        <taxon>Eukaryota</taxon>
        <taxon>Metazoa</taxon>
        <taxon>Chordata</taxon>
        <taxon>Craniata</taxon>
        <taxon>Vertebrata</taxon>
        <taxon>Euteleostomi</taxon>
        <taxon>Lepidosauria</taxon>
        <taxon>Squamata</taxon>
        <taxon>Bifurcata</taxon>
        <taxon>Unidentata</taxon>
        <taxon>Episquamata</taxon>
        <taxon>Toxicofera</taxon>
        <taxon>Serpentes</taxon>
        <taxon>Colubroidea</taxon>
        <taxon>Elapidae</taxon>
        <taxon>Elapinae</taxon>
        <taxon>Ophiophagus</taxon>
    </lineage>
</organism>
<keyword evidence="16" id="KW-0496">Mitochondrion</keyword>
<dbReference type="InterPro" id="IPR037069">
    <property type="entry name" value="AcylCoA_DH/ox_N_sf"/>
</dbReference>
<evidence type="ECO:0000256" key="20">
    <source>
        <dbReference type="ARBA" id="ARBA00047893"/>
    </source>
</evidence>
<keyword evidence="36" id="KW-1185">Reference proteome</keyword>
<evidence type="ECO:0000256" key="18">
    <source>
        <dbReference type="ARBA" id="ARBA00047434"/>
    </source>
</evidence>
<evidence type="ECO:0000256" key="12">
    <source>
        <dbReference type="ARBA" id="ARBA00022946"/>
    </source>
</evidence>
<dbReference type="Pfam" id="PF02771">
    <property type="entry name" value="Acyl-CoA_dh_N"/>
    <property type="match status" value="1"/>
</dbReference>
<feature type="region of interest" description="Disordered" evidence="31">
    <location>
        <begin position="955"/>
        <end position="989"/>
    </location>
</feature>
<evidence type="ECO:0000256" key="25">
    <source>
        <dbReference type="ARBA" id="ARBA00048725"/>
    </source>
</evidence>
<accession>V8NW16</accession>
<comment type="function">
    <text evidence="17">Long-chain specific acyl-CoA dehydrogenase is one of the acyl-CoA dehydrogenases that catalyze the first step of mitochondrial fatty acid beta-oxidation, an aerobic process breaking down fatty acids into acetyl-CoA and allowing the production of energy from fats. The first step of fatty acid beta-oxidation consists in the removal of one hydrogen from C-2 and C-3 of the straight-chain fatty acyl-CoA thioester, resulting in the formation of trans-2-enoyl-CoA. Among the different mitochondrial acyl-CoA dehydrogenases, long-chain specific acyl-CoA dehydrogenase can act on saturated and unsaturated acyl-CoAs with 6 to 24 carbons with a preference for 8 to 18 carbons long primary chains.</text>
</comment>
<evidence type="ECO:0000256" key="5">
    <source>
        <dbReference type="ARBA" id="ARBA00011881"/>
    </source>
</evidence>
<feature type="domain" description="Acyl-CoA oxidase/dehydrogenase middle" evidence="33">
    <location>
        <begin position="173"/>
        <end position="270"/>
    </location>
</feature>
<comment type="catalytic activity">
    <reaction evidence="28">
        <text>eicosanoyl-CoA + oxidized [electron-transfer flavoprotein] + H(+) = (2E)-eicosenoyl-CoA + reduced [electron-transfer flavoprotein]</text>
        <dbReference type="Rhea" id="RHEA:47236"/>
        <dbReference type="Rhea" id="RHEA-COMP:10685"/>
        <dbReference type="Rhea" id="RHEA-COMP:10686"/>
        <dbReference type="ChEBI" id="CHEBI:15378"/>
        <dbReference type="ChEBI" id="CHEBI:57380"/>
        <dbReference type="ChEBI" id="CHEBI:57692"/>
        <dbReference type="ChEBI" id="CHEBI:58307"/>
        <dbReference type="ChEBI" id="CHEBI:74691"/>
    </reaction>
    <physiologicalReaction direction="left-to-right" evidence="28">
        <dbReference type="Rhea" id="RHEA:47237"/>
    </physiologicalReaction>
</comment>
<sequence>MAASVCKVLVSQALRSLCSPGARRILVRNLQTENNESTRLEPSSAKTLMDIGIRRIFSSDHDIFRQSVRKFFQEAVVPYHGEWEKAGQVSRELWEKAGQQGLLGINISEENEGIGGDLLSSAIVWEEQMYANCSGPGFSLHSDIVMPYIANYGSKEQIKRFIPEMAAGRCIGAIAMTEPGAGSDLQGVKTFAKKDGSDWILNGSKVFISNGWMSDLVIVVTVTNREARSPAHGISLFLVENGMKGFVKGRKLEKIGLKAQDTAELFFEDVRLPASALLGQENKGFYYLMSELPQERLLIGDMAIASCEFMFEETRNYVKQRKAFGKTISHLQTVQHKLAELKTQICVSRTFLDNCIDLHSRKCLDSATASMAKYWASDLQNNVATQCLQLHGGWGYMWEYPIAKSFVDSRVQPIYGGTNEIMKELIARDIVCCKQFTTAMTPAVQEKTMKSHGVYLSSSLPSREMESSETLAMESTRPVKEKINDGSATSFTCSILGFPTSQVNHNIDCFNLKYFDPQSSKHCSLLMNPNLTFSVNNNNCIQKNLEEHNCSRLRNPVSNSTNTHFNQSINSESGEQVRGDVVSGTRKSFLKTERLLDLHLTELKNTEEKQFPNYKWYRRNGFYGKALFVNPNTKKGGLFHQIFNDTPEVTNCSPGSKEQELNFRLLQCVNKQQTLLNRAKRSQKHLQILLAKHIVKHCDQQMKCFVKHQLQRMKAFHDTNNLLDGNNEKCTVVKVENTLEASRNKDTWSNLGTAPDEIKLFACSTAELLSQAEESLDSEATCSSSSEDDDEQISKTIVPINCRSDWKWLVERAKVGCQWTWLQDQISELEYKIQQLTDLHRQIRATKGMVILEECSVPKEILKKRTQLPDQEALNSIGNSQTFLRRQDVWPEHDFEMSPSSPTLLLRNIEKQSAQLSEIISSLIAPLNLSPTSSSLSSKTCKQNELVNGISLRESENKEEISSSSSSLADQQHLKRRRKEKMKLKTPTVAVMSTSARTRPLLSFQRRKPYRMNTAFTLNNQALHQGSTLYNTEEIASSKRSSYEFSTNSSIHKQLMLELDASFHPVLSFPSVFNQIKAPLQQLSHGYEASSKHQSMAKVSELFLEGRKKRHLSETLSGENDSCEALSFQHEGQESYSNFTAASNVDMLSRSHSISSQLNSRRRLRSECSYDIDNIVVPMSLIAPSKLEKLQYKEILTPRQKICLMMSMLHVIQNMKTKKKHGGHCGKNVDVLEGIGRSYSRNLEEQDASLKEKQANSNLTTYISENTAGITSEAYNSQYLGTSQSSGKKISMTLLWKQRAFPLKNEEVEALIPQRPPAVHQECSDMSVLRDSDHNPYTAFSFLNDNQPQKESSIISEVEDHHQIYLGKKQTQDENARAIYIYLNSKKNVFCPVD</sequence>
<evidence type="ECO:0000256" key="16">
    <source>
        <dbReference type="ARBA" id="ARBA00023128"/>
    </source>
</evidence>
<dbReference type="InterPro" id="IPR034179">
    <property type="entry name" value="LCAD"/>
</dbReference>
<comment type="catalytic activity">
    <reaction evidence="23">
        <text>tetracosanoyl-CoA + oxidized [electron-transfer flavoprotein] + H(+) = (2E)-tetracosenoyl-CoA + reduced [electron-transfer flavoprotein]</text>
        <dbReference type="Rhea" id="RHEA:47232"/>
        <dbReference type="Rhea" id="RHEA-COMP:10685"/>
        <dbReference type="Rhea" id="RHEA-COMP:10686"/>
        <dbReference type="ChEBI" id="CHEBI:15378"/>
        <dbReference type="ChEBI" id="CHEBI:57692"/>
        <dbReference type="ChEBI" id="CHEBI:58307"/>
        <dbReference type="ChEBI" id="CHEBI:65052"/>
        <dbReference type="ChEBI" id="CHEBI:74693"/>
    </reaction>
    <physiologicalReaction direction="left-to-right" evidence="23">
        <dbReference type="Rhea" id="RHEA:47233"/>
    </physiologicalReaction>
</comment>
<comment type="catalytic activity">
    <reaction evidence="24">
        <text>(5Z)-tetradecenoyl-CoA + oxidized [electron-transfer flavoprotein] + H(+) = (2E,5Z)-tetradecadienoyl-CoA + reduced [electron-transfer flavoprotein]</text>
        <dbReference type="Rhea" id="RHEA:47448"/>
        <dbReference type="Rhea" id="RHEA-COMP:10685"/>
        <dbReference type="Rhea" id="RHEA-COMP:10686"/>
        <dbReference type="ChEBI" id="CHEBI:15378"/>
        <dbReference type="ChEBI" id="CHEBI:57692"/>
        <dbReference type="ChEBI" id="CHEBI:58307"/>
        <dbReference type="ChEBI" id="CHEBI:84650"/>
        <dbReference type="ChEBI" id="CHEBI:87701"/>
    </reaction>
    <physiologicalReaction direction="left-to-right" evidence="24">
        <dbReference type="Rhea" id="RHEA:47449"/>
    </physiologicalReaction>
</comment>
<feature type="compositionally biased region" description="Basic residues" evidence="31">
    <location>
        <begin position="974"/>
        <end position="984"/>
    </location>
</feature>
<dbReference type="FunFam" id="1.10.540.10:FF:000017">
    <property type="entry name" value="long-chain specific acyl-CoA dehydrogenase, mitochondrial"/>
    <property type="match status" value="1"/>
</dbReference>
<keyword evidence="15" id="KW-0443">Lipid metabolism</keyword>
<dbReference type="EC" id="1.3.8.8" evidence="6"/>
<dbReference type="Pfam" id="PF02770">
    <property type="entry name" value="Acyl-CoA_dh_M"/>
    <property type="match status" value="1"/>
</dbReference>
<comment type="catalytic activity">
    <reaction evidence="25">
        <text>oxidized [electron-transfer flavoprotein] + (9Z)-octadecenoyl-CoA + H(+) = (2E,9Z)-octadecadienoyl-CoA + reduced [electron-transfer flavoprotein]</text>
        <dbReference type="Rhea" id="RHEA:47300"/>
        <dbReference type="Rhea" id="RHEA-COMP:10685"/>
        <dbReference type="Rhea" id="RHEA-COMP:10686"/>
        <dbReference type="ChEBI" id="CHEBI:15378"/>
        <dbReference type="ChEBI" id="CHEBI:57387"/>
        <dbReference type="ChEBI" id="CHEBI:57692"/>
        <dbReference type="ChEBI" id="CHEBI:58307"/>
        <dbReference type="ChEBI" id="CHEBI:77553"/>
    </reaction>
    <physiologicalReaction direction="left-to-right" evidence="25">
        <dbReference type="Rhea" id="RHEA:47301"/>
    </physiologicalReaction>
</comment>
<dbReference type="InterPro" id="IPR036250">
    <property type="entry name" value="AcylCo_DH-like_C"/>
</dbReference>
<evidence type="ECO:0000256" key="19">
    <source>
        <dbReference type="ARBA" id="ARBA00047546"/>
    </source>
</evidence>
<evidence type="ECO:0000259" key="34">
    <source>
        <dbReference type="Pfam" id="PF02771"/>
    </source>
</evidence>
<comment type="caution">
    <text evidence="35">The sequence shown here is derived from an EMBL/GenBank/DDBJ whole genome shotgun (WGS) entry which is preliminary data.</text>
</comment>
<protein>
    <recommendedName>
        <fullName evidence="7">Long-chain specific acyl-CoA dehydrogenase, mitochondrial</fullName>
        <ecNumber evidence="6">1.3.8.8</ecNumber>
    </recommendedName>
</protein>
<dbReference type="CDD" id="cd01160">
    <property type="entry name" value="LCAD"/>
    <property type="match status" value="1"/>
</dbReference>
<evidence type="ECO:0000256" key="23">
    <source>
        <dbReference type="ARBA" id="ARBA00048086"/>
    </source>
</evidence>
<evidence type="ECO:0000256" key="30">
    <source>
        <dbReference type="ARBA" id="ARBA00049224"/>
    </source>
</evidence>
<dbReference type="Pfam" id="PF00441">
    <property type="entry name" value="Acyl-CoA_dh_1"/>
    <property type="match status" value="1"/>
</dbReference>
<evidence type="ECO:0000256" key="8">
    <source>
        <dbReference type="ARBA" id="ARBA00022553"/>
    </source>
</evidence>
<keyword evidence="12" id="KW-0809">Transit peptide</keyword>
<evidence type="ECO:0000256" key="4">
    <source>
        <dbReference type="ARBA" id="ARBA00009347"/>
    </source>
</evidence>
<evidence type="ECO:0000256" key="24">
    <source>
        <dbReference type="ARBA" id="ARBA00048187"/>
    </source>
</evidence>
<evidence type="ECO:0000256" key="13">
    <source>
        <dbReference type="ARBA" id="ARBA00022990"/>
    </source>
</evidence>
<comment type="catalytic activity">
    <reaction evidence="21">
        <text>oxidized [electron-transfer flavoprotein] + hexadecanoyl-CoA + H(+) = (2E)-hexadecenoyl-CoA + reduced [electron-transfer flavoprotein]</text>
        <dbReference type="Rhea" id="RHEA:43448"/>
        <dbReference type="Rhea" id="RHEA-COMP:10685"/>
        <dbReference type="Rhea" id="RHEA-COMP:10686"/>
        <dbReference type="ChEBI" id="CHEBI:15378"/>
        <dbReference type="ChEBI" id="CHEBI:57379"/>
        <dbReference type="ChEBI" id="CHEBI:57692"/>
        <dbReference type="ChEBI" id="CHEBI:58307"/>
        <dbReference type="ChEBI" id="CHEBI:61526"/>
    </reaction>
    <physiologicalReaction direction="left-to-right" evidence="21">
        <dbReference type="Rhea" id="RHEA:43449"/>
    </physiologicalReaction>
</comment>
<dbReference type="GO" id="GO:0050660">
    <property type="term" value="F:flavin adenine dinucleotide binding"/>
    <property type="evidence" value="ECO:0007669"/>
    <property type="project" value="InterPro"/>
</dbReference>
<comment type="subunit">
    <text evidence="5">Homotetramer.</text>
</comment>
<keyword evidence="10" id="KW-0274">FAD</keyword>
<evidence type="ECO:0000256" key="7">
    <source>
        <dbReference type="ARBA" id="ARBA00014123"/>
    </source>
</evidence>
<evidence type="ECO:0000313" key="35">
    <source>
        <dbReference type="EMBL" id="ETE65868.1"/>
    </source>
</evidence>
<keyword evidence="13" id="KW-0007">Acetylation</keyword>
<dbReference type="InterPro" id="IPR046373">
    <property type="entry name" value="Acyl-CoA_Oxase/DH_mid-dom_sf"/>
</dbReference>
<dbReference type="PANTHER" id="PTHR22443:SF16">
    <property type="entry name" value="KAT8 REGULATORY NSL COMPLEX SUBUNIT 1-LIKE PROTEIN"/>
    <property type="match status" value="1"/>
</dbReference>
<dbReference type="OrthoDB" id="6022640at2759"/>
<comment type="catalytic activity">
    <reaction evidence="18">
        <text>a long-chain 2,3-saturated fatty acyl-CoA + oxidized [electron-transfer flavoprotein] + H(+) = a long-chain (2E)-enoyl-CoA + reduced [electron-transfer flavoprotein]</text>
        <dbReference type="Rhea" id="RHEA:17721"/>
        <dbReference type="Rhea" id="RHEA-COMP:10685"/>
        <dbReference type="Rhea" id="RHEA-COMP:10686"/>
        <dbReference type="ChEBI" id="CHEBI:15378"/>
        <dbReference type="ChEBI" id="CHEBI:57692"/>
        <dbReference type="ChEBI" id="CHEBI:58307"/>
        <dbReference type="ChEBI" id="CHEBI:83721"/>
        <dbReference type="ChEBI" id="CHEBI:83727"/>
        <dbReference type="EC" id="1.3.8.8"/>
    </reaction>
    <physiologicalReaction direction="left-to-right" evidence="18">
        <dbReference type="Rhea" id="RHEA:17722"/>
    </physiologicalReaction>
</comment>
<dbReference type="PROSITE" id="PS00072">
    <property type="entry name" value="ACYL_COA_DH_1"/>
    <property type="match status" value="1"/>
</dbReference>
<dbReference type="SUPFAM" id="SSF47203">
    <property type="entry name" value="Acyl-CoA dehydrogenase C-terminal domain-like"/>
    <property type="match status" value="1"/>
</dbReference>
<dbReference type="FunFam" id="2.40.110.10:FF:000002">
    <property type="entry name" value="Acyl-CoA dehydrogenase fadE12"/>
    <property type="match status" value="1"/>
</dbReference>
<evidence type="ECO:0000256" key="27">
    <source>
        <dbReference type="ARBA" id="ARBA00049038"/>
    </source>
</evidence>
<evidence type="ECO:0000256" key="2">
    <source>
        <dbReference type="ARBA" id="ARBA00004305"/>
    </source>
</evidence>
<evidence type="ECO:0000259" key="33">
    <source>
        <dbReference type="Pfam" id="PF02770"/>
    </source>
</evidence>
<reference evidence="35 36" key="1">
    <citation type="journal article" date="2013" name="Proc. Natl. Acad. Sci. U.S.A.">
        <title>The king cobra genome reveals dynamic gene evolution and adaptation in the snake venom system.</title>
        <authorList>
            <person name="Vonk F.J."/>
            <person name="Casewell N.R."/>
            <person name="Henkel C.V."/>
            <person name="Heimberg A.M."/>
            <person name="Jansen H.J."/>
            <person name="McCleary R.J."/>
            <person name="Kerkkamp H.M."/>
            <person name="Vos R.A."/>
            <person name="Guerreiro I."/>
            <person name="Calvete J.J."/>
            <person name="Wuster W."/>
            <person name="Woods A.E."/>
            <person name="Logan J.M."/>
            <person name="Harrison R.A."/>
            <person name="Castoe T.A."/>
            <person name="de Koning A.P."/>
            <person name="Pollock D.D."/>
            <person name="Yandell M."/>
            <person name="Calderon D."/>
            <person name="Renjifo C."/>
            <person name="Currier R.B."/>
            <person name="Salgado D."/>
            <person name="Pla D."/>
            <person name="Sanz L."/>
            <person name="Hyder A.S."/>
            <person name="Ribeiro J.M."/>
            <person name="Arntzen J.W."/>
            <person name="van den Thillart G.E."/>
            <person name="Boetzer M."/>
            <person name="Pirovano W."/>
            <person name="Dirks R.P."/>
            <person name="Spaink H.P."/>
            <person name="Duboule D."/>
            <person name="McGlinn E."/>
            <person name="Kini R.M."/>
            <person name="Richardson M.K."/>
        </authorList>
    </citation>
    <scope>NUCLEOTIDE SEQUENCE</scope>
    <source>
        <tissue evidence="35">Blood</tissue>
    </source>
</reference>
<comment type="catalytic activity">
    <reaction evidence="27">
        <text>tetradecanoyl-CoA + oxidized [electron-transfer flavoprotein] + H(+) = (2E)-tetradecenoyl-CoA + reduced [electron-transfer flavoprotein]</text>
        <dbReference type="Rhea" id="RHEA:47316"/>
        <dbReference type="Rhea" id="RHEA-COMP:10685"/>
        <dbReference type="Rhea" id="RHEA-COMP:10686"/>
        <dbReference type="ChEBI" id="CHEBI:15378"/>
        <dbReference type="ChEBI" id="CHEBI:57385"/>
        <dbReference type="ChEBI" id="CHEBI:57692"/>
        <dbReference type="ChEBI" id="CHEBI:58307"/>
        <dbReference type="ChEBI" id="CHEBI:61405"/>
    </reaction>
    <physiologicalReaction direction="left-to-right" evidence="27">
        <dbReference type="Rhea" id="RHEA:47317"/>
    </physiologicalReaction>
</comment>
<feature type="domain" description="Acyl-CoA dehydrogenase/oxidase C-terminal" evidence="32">
    <location>
        <begin position="282"/>
        <end position="430"/>
    </location>
</feature>
<keyword evidence="11" id="KW-0276">Fatty acid metabolism</keyword>
<evidence type="ECO:0000256" key="9">
    <source>
        <dbReference type="ARBA" id="ARBA00022630"/>
    </source>
</evidence>
<dbReference type="GO" id="GO:0044545">
    <property type="term" value="C:NSL complex"/>
    <property type="evidence" value="ECO:0007669"/>
    <property type="project" value="TreeGrafter"/>
</dbReference>
<evidence type="ECO:0000256" key="1">
    <source>
        <dbReference type="ARBA" id="ARBA00001974"/>
    </source>
</evidence>
<evidence type="ECO:0000256" key="21">
    <source>
        <dbReference type="ARBA" id="ARBA00047916"/>
    </source>
</evidence>
<comment type="catalytic activity">
    <reaction evidence="26">
        <text>octanoyl-CoA + oxidized [electron-transfer flavoprotein] + H(+) = (2E)-octenoyl-CoA + reduced [electron-transfer flavoprotein]</text>
        <dbReference type="Rhea" id="RHEA:48180"/>
        <dbReference type="Rhea" id="RHEA-COMP:10685"/>
        <dbReference type="Rhea" id="RHEA-COMP:10686"/>
        <dbReference type="ChEBI" id="CHEBI:15378"/>
        <dbReference type="ChEBI" id="CHEBI:57386"/>
        <dbReference type="ChEBI" id="CHEBI:57692"/>
        <dbReference type="ChEBI" id="CHEBI:58307"/>
        <dbReference type="ChEBI" id="CHEBI:62242"/>
    </reaction>
    <physiologicalReaction direction="left-to-right" evidence="26">
        <dbReference type="Rhea" id="RHEA:48181"/>
    </physiologicalReaction>
</comment>
<comment type="pathway">
    <text evidence="3">Lipid metabolism; mitochondrial fatty acid beta-oxidation.</text>
</comment>
<proteinExistence type="inferred from homology"/>
<evidence type="ECO:0000256" key="17">
    <source>
        <dbReference type="ARBA" id="ARBA00045155"/>
    </source>
</evidence>
<evidence type="ECO:0000256" key="14">
    <source>
        <dbReference type="ARBA" id="ARBA00023002"/>
    </source>
</evidence>
<feature type="non-terminal residue" evidence="35">
    <location>
        <position position="1"/>
    </location>
</feature>
<dbReference type="Gene3D" id="2.40.110.10">
    <property type="entry name" value="Butyryl-CoA Dehydrogenase, subunit A, domain 2"/>
    <property type="match status" value="1"/>
</dbReference>
<evidence type="ECO:0000313" key="36">
    <source>
        <dbReference type="Proteomes" id="UP000018936"/>
    </source>
</evidence>
<dbReference type="InterPro" id="IPR009075">
    <property type="entry name" value="AcylCo_DH/oxidase_C"/>
</dbReference>
<dbReference type="GO" id="GO:0005759">
    <property type="term" value="C:mitochondrial matrix"/>
    <property type="evidence" value="ECO:0007669"/>
    <property type="project" value="UniProtKB-SubCell"/>
</dbReference>
<comment type="catalytic activity">
    <reaction evidence="30">
        <text>octadecanoyl-CoA + oxidized [electron-transfer flavoprotein] + H(+) = (2E)-octadecenoyl-CoA + reduced [electron-transfer flavoprotein]</text>
        <dbReference type="Rhea" id="RHEA:47240"/>
        <dbReference type="Rhea" id="RHEA-COMP:10685"/>
        <dbReference type="Rhea" id="RHEA-COMP:10686"/>
        <dbReference type="ChEBI" id="CHEBI:15378"/>
        <dbReference type="ChEBI" id="CHEBI:57394"/>
        <dbReference type="ChEBI" id="CHEBI:57692"/>
        <dbReference type="ChEBI" id="CHEBI:58307"/>
        <dbReference type="ChEBI" id="CHEBI:71412"/>
    </reaction>
    <physiologicalReaction direction="left-to-right" evidence="30">
        <dbReference type="Rhea" id="RHEA:47241"/>
    </physiologicalReaction>
</comment>
<dbReference type="EMBL" id="AZIM01001741">
    <property type="protein sequence ID" value="ETE65868.1"/>
    <property type="molecule type" value="Genomic_DNA"/>
</dbReference>
<dbReference type="Gene3D" id="1.10.540.10">
    <property type="entry name" value="Acyl-CoA dehydrogenase/oxidase, N-terminal domain"/>
    <property type="match status" value="1"/>
</dbReference>
<comment type="catalytic activity">
    <reaction evidence="29">
        <text>hexanoyl-CoA + oxidized [electron-transfer flavoprotein] + H(+) = (2E)-hexenoyl-CoA + reduced [electron-transfer flavoprotein]</text>
        <dbReference type="Rhea" id="RHEA:43464"/>
        <dbReference type="Rhea" id="RHEA-COMP:10685"/>
        <dbReference type="Rhea" id="RHEA-COMP:10686"/>
        <dbReference type="ChEBI" id="CHEBI:15378"/>
        <dbReference type="ChEBI" id="CHEBI:57692"/>
        <dbReference type="ChEBI" id="CHEBI:58307"/>
        <dbReference type="ChEBI" id="CHEBI:62077"/>
        <dbReference type="ChEBI" id="CHEBI:62620"/>
    </reaction>
    <physiologicalReaction direction="left-to-right" evidence="29">
        <dbReference type="Rhea" id="RHEA:43465"/>
    </physiologicalReaction>
</comment>
<name>V8NW16_OPHHA</name>
<feature type="domain" description="Acyl-CoA dehydrogenase/oxidase N-terminal" evidence="34">
    <location>
        <begin position="59"/>
        <end position="168"/>
    </location>
</feature>
<comment type="similarity">
    <text evidence="4">Belongs to the acyl-CoA dehydrogenase family.</text>
</comment>
<evidence type="ECO:0000256" key="3">
    <source>
        <dbReference type="ARBA" id="ARBA00005198"/>
    </source>
</evidence>
<comment type="subcellular location">
    <subcellularLocation>
        <location evidence="2">Mitochondrion matrix</location>
    </subcellularLocation>
</comment>
<evidence type="ECO:0000256" key="28">
    <source>
        <dbReference type="ARBA" id="ARBA00049140"/>
    </source>
</evidence>
<keyword evidence="8" id="KW-0597">Phosphoprotein</keyword>
<dbReference type="GO" id="GO:0035035">
    <property type="term" value="F:histone acetyltransferase binding"/>
    <property type="evidence" value="ECO:0007669"/>
    <property type="project" value="TreeGrafter"/>
</dbReference>
<evidence type="ECO:0000259" key="32">
    <source>
        <dbReference type="Pfam" id="PF00441"/>
    </source>
</evidence>
<evidence type="ECO:0000256" key="11">
    <source>
        <dbReference type="ARBA" id="ARBA00022832"/>
    </source>
</evidence>
<dbReference type="FunFam" id="1.20.140.10:FF:000020">
    <property type="entry name" value="Long-chain specific acyl-CoA dehydrogenase, mitochondrial"/>
    <property type="match status" value="1"/>
</dbReference>
<evidence type="ECO:0000256" key="22">
    <source>
        <dbReference type="ARBA" id="ARBA00048020"/>
    </source>
</evidence>
<dbReference type="Proteomes" id="UP000018936">
    <property type="component" value="Unassembled WGS sequence"/>
</dbReference>
<comment type="catalytic activity">
    <reaction evidence="20">
        <text>dodecanoyl-CoA + oxidized [electron-transfer flavoprotein] + H(+) = (2E)-dodecenoyl-CoA + reduced [electron-transfer flavoprotein]</text>
        <dbReference type="Rhea" id="RHEA:47296"/>
        <dbReference type="Rhea" id="RHEA-COMP:10685"/>
        <dbReference type="Rhea" id="RHEA-COMP:10686"/>
        <dbReference type="ChEBI" id="CHEBI:15378"/>
        <dbReference type="ChEBI" id="CHEBI:57330"/>
        <dbReference type="ChEBI" id="CHEBI:57375"/>
        <dbReference type="ChEBI" id="CHEBI:57692"/>
        <dbReference type="ChEBI" id="CHEBI:58307"/>
    </reaction>
    <physiologicalReaction direction="left-to-right" evidence="20">
        <dbReference type="Rhea" id="RHEA:47297"/>
    </physiologicalReaction>
</comment>
<dbReference type="InterPro" id="IPR009100">
    <property type="entry name" value="AcylCoA_DH/oxidase_NM_dom_sf"/>
</dbReference>
<comment type="catalytic activity">
    <reaction evidence="22">
        <text>docosanoyl-CoA + oxidized [electron-transfer flavoprotein] + H(+) = (2E)-docosenoyl-CoA + reduced [electron-transfer flavoprotein]</text>
        <dbReference type="Rhea" id="RHEA:47228"/>
        <dbReference type="Rhea" id="RHEA-COMP:10685"/>
        <dbReference type="Rhea" id="RHEA-COMP:10686"/>
        <dbReference type="ChEBI" id="CHEBI:15378"/>
        <dbReference type="ChEBI" id="CHEBI:57692"/>
        <dbReference type="ChEBI" id="CHEBI:58307"/>
        <dbReference type="ChEBI" id="CHEBI:65059"/>
        <dbReference type="ChEBI" id="CHEBI:74692"/>
    </reaction>
    <physiologicalReaction direction="left-to-right" evidence="22">
        <dbReference type="Rhea" id="RHEA:47229"/>
    </physiologicalReaction>
</comment>
<evidence type="ECO:0000256" key="15">
    <source>
        <dbReference type="ARBA" id="ARBA00023098"/>
    </source>
</evidence>
<comment type="cofactor">
    <cofactor evidence="1">
        <name>FAD</name>
        <dbReference type="ChEBI" id="CHEBI:57692"/>
    </cofactor>
</comment>
<dbReference type="UniPathway" id="UPA00660"/>
<evidence type="ECO:0000256" key="26">
    <source>
        <dbReference type="ARBA" id="ARBA00048877"/>
    </source>
</evidence>
<keyword evidence="14" id="KW-0560">Oxidoreductase</keyword>
<dbReference type="Gene3D" id="1.20.140.10">
    <property type="entry name" value="Butyryl-CoA Dehydrogenase, subunit A, domain 3"/>
    <property type="match status" value="1"/>
</dbReference>
<evidence type="ECO:0000256" key="29">
    <source>
        <dbReference type="ARBA" id="ARBA00049192"/>
    </source>
</evidence>
<dbReference type="InterPro" id="IPR006091">
    <property type="entry name" value="Acyl-CoA_Oxase/DH_mid-dom"/>
</dbReference>
<comment type="catalytic activity">
    <reaction evidence="19">
        <text>decanoyl-CoA + oxidized [electron-transfer flavoprotein] + H(+) = (2E)-decenoyl-CoA + reduced [electron-transfer flavoprotein]</text>
        <dbReference type="Rhea" id="RHEA:48176"/>
        <dbReference type="Rhea" id="RHEA-COMP:10685"/>
        <dbReference type="Rhea" id="RHEA-COMP:10686"/>
        <dbReference type="ChEBI" id="CHEBI:15378"/>
        <dbReference type="ChEBI" id="CHEBI:57692"/>
        <dbReference type="ChEBI" id="CHEBI:58307"/>
        <dbReference type="ChEBI" id="CHEBI:61406"/>
        <dbReference type="ChEBI" id="CHEBI:61430"/>
    </reaction>
    <physiologicalReaction direction="left-to-right" evidence="19">
        <dbReference type="Rhea" id="RHEA:48177"/>
    </physiologicalReaction>
</comment>
<dbReference type="InterPro" id="IPR006089">
    <property type="entry name" value="Acyl-CoA_DH_CS"/>
</dbReference>
<evidence type="ECO:0000256" key="31">
    <source>
        <dbReference type="SAM" id="MobiDB-lite"/>
    </source>
</evidence>
<dbReference type="GO" id="GO:0004466">
    <property type="term" value="F:long-chain fatty acyl-CoA dehydrogenase activity"/>
    <property type="evidence" value="ECO:0007669"/>
    <property type="project" value="UniProtKB-EC"/>
</dbReference>
<dbReference type="InterPro" id="IPR026180">
    <property type="entry name" value="NSL1"/>
</dbReference>
<keyword evidence="9" id="KW-0285">Flavoprotein</keyword>
<gene>
    <name evidence="35" type="primary">Acadl</name>
    <name evidence="35" type="ORF">L345_08356</name>
</gene>
<dbReference type="PROSITE" id="PS00073">
    <property type="entry name" value="ACYL_COA_DH_2"/>
    <property type="match status" value="1"/>
</dbReference>